<dbReference type="GO" id="GO:0102210">
    <property type="term" value="F:rhamnogalacturonan endolyase activity"/>
    <property type="evidence" value="ECO:0007669"/>
    <property type="project" value="UniProtKB-EC"/>
</dbReference>
<dbReference type="RefSeq" id="XP_045261006.1">
    <property type="nucleotide sequence ID" value="XM_045414884.1"/>
</dbReference>
<reference evidence="12" key="2">
    <citation type="submission" date="2020-03" db="EMBL/GenBank/DDBJ databases">
        <authorList>
            <person name="Fu F.-F."/>
            <person name="Chen J."/>
        </authorList>
    </citation>
    <scope>NUCLEOTIDE SEQUENCE</scope>
    <source>
        <strain evidence="12">Lc1</strain>
    </source>
</reference>
<evidence type="ECO:0000256" key="2">
    <source>
        <dbReference type="ARBA" id="ARBA00004613"/>
    </source>
</evidence>
<dbReference type="SUPFAM" id="SSF49785">
    <property type="entry name" value="Galactose-binding domain-like"/>
    <property type="match status" value="1"/>
</dbReference>
<dbReference type="CDD" id="cd10320">
    <property type="entry name" value="RGL4_N"/>
    <property type="match status" value="1"/>
</dbReference>
<dbReference type="EC" id="4.2.2.23" evidence="4"/>
<protein>
    <recommendedName>
        <fullName evidence="4">rhamnogalacturonan endolyase</fullName>
        <ecNumber evidence="4">4.2.2.23</ecNumber>
    </recommendedName>
</protein>
<dbReference type="GO" id="GO:0000272">
    <property type="term" value="P:polysaccharide catabolic process"/>
    <property type="evidence" value="ECO:0007669"/>
    <property type="project" value="UniProtKB-KW"/>
</dbReference>
<dbReference type="GO" id="GO:0030246">
    <property type="term" value="F:carbohydrate binding"/>
    <property type="evidence" value="ECO:0007669"/>
    <property type="project" value="InterPro"/>
</dbReference>
<dbReference type="InterPro" id="IPR029413">
    <property type="entry name" value="RG-lyase_II"/>
</dbReference>
<evidence type="ECO:0000256" key="7">
    <source>
        <dbReference type="ARBA" id="ARBA00023239"/>
    </source>
</evidence>
<evidence type="ECO:0000256" key="6">
    <source>
        <dbReference type="ARBA" id="ARBA00022729"/>
    </source>
</evidence>
<comment type="catalytic activity">
    <reaction evidence="1">
        <text>Endotype eliminative cleavage of L-alpha-rhamnopyranosyl-(1-&gt;4)-alpha-D-galactopyranosyluronic acid bonds of rhamnogalacturonan I domains in ramified hairy regions of pectin leaving L-rhamnopyranose at the reducing end and 4-deoxy-4,5-unsaturated D-galactopyranosyluronic acid at the non-reducing end.</text>
        <dbReference type="EC" id="4.2.2.23"/>
    </reaction>
</comment>
<keyword evidence="8" id="KW-0119">Carbohydrate metabolism</keyword>
<accession>A0A8H4CDL0</accession>
<dbReference type="Pfam" id="PF14683">
    <property type="entry name" value="CBM-like"/>
    <property type="match status" value="1"/>
</dbReference>
<dbReference type="SUPFAM" id="SSF49452">
    <property type="entry name" value="Starch-binding domain-like"/>
    <property type="match status" value="1"/>
</dbReference>
<feature type="domain" description="Rhamnogalacturonan lyase" evidence="11">
    <location>
        <begin position="329"/>
        <end position="408"/>
    </location>
</feature>
<evidence type="ECO:0000313" key="13">
    <source>
        <dbReference type="Proteomes" id="UP000613401"/>
    </source>
</evidence>
<keyword evidence="5" id="KW-0964">Secreted</keyword>
<sequence length="583" mass="64776">TRQLQAQVPRWNLPSAPDNMRISGLSTWALTASVVSAAGKGPFLEQINDSTWVIGNDLWNLTQSALYATKLYWTGVPGADLVGSAVGHYVGYDGENNLQFTNATIASRGTNYIDVSFSAAAGDFHWVIFDDLSGAYQYFVNRALPDISILRTLWRLAPEYFPNGRTHLKDEPLPDFSLYANATKVQDETWQLADGSFITKYDWSNAVRDRDFYGIYGSEAGSWYIHPTTEYYNSDHLSQTLTIHRESKTGDSVQLNVVQDTSHFRVGQTVAQPVGKVWGPWLWYLNNGDVADAAQKHKEEVKHVPYTWFKDSAYHSRGGIEGTLTLSDGRPASNAAVYLGDSDTTIRPSIQGTNYYYTTYTNDKGRFTFDNVRTGSYAVYAWSNGGKLADVYTNFTAPVTVSKDKTVNLGQLSWKIPSSKRIFQVGEFDKKATGFKNGGVPYQHGVAADSPANLTFVVGQSQDSDWYFASSAVGKWTIEFDLPAADVVANRTALLSVSLAGYSQSAALDIDVNGQVYGSLSKDVLTSDPALYRSGKISGEWRFFQYKIDTDVLRAGKNTVGFSVTRYTQWRGFLWDSIILEWV</sequence>
<proteinExistence type="inferred from homology"/>
<dbReference type="Proteomes" id="UP000613401">
    <property type="component" value="Unassembled WGS sequence"/>
</dbReference>
<dbReference type="Pfam" id="PF14686">
    <property type="entry name" value="fn3_3"/>
    <property type="match status" value="1"/>
</dbReference>
<dbReference type="Gene3D" id="2.60.120.260">
    <property type="entry name" value="Galactose-binding domain-like"/>
    <property type="match status" value="1"/>
</dbReference>
<dbReference type="EMBL" id="WVTB01000066">
    <property type="protein sequence ID" value="KAF3801847.1"/>
    <property type="molecule type" value="Genomic_DNA"/>
</dbReference>
<dbReference type="GeneID" id="69022174"/>
<dbReference type="AlphaFoldDB" id="A0A8H4CDL0"/>
<keyword evidence="6" id="KW-0732">Signal</keyword>
<evidence type="ECO:0000259" key="11">
    <source>
        <dbReference type="Pfam" id="PF14686"/>
    </source>
</evidence>
<comment type="caution">
    <text evidence="12">The sequence shown here is derived from an EMBL/GenBank/DDBJ whole genome shotgun (WGS) entry which is preliminary data.</text>
</comment>
<evidence type="ECO:0000256" key="4">
    <source>
        <dbReference type="ARBA" id="ARBA00012437"/>
    </source>
</evidence>
<dbReference type="InterPro" id="IPR014718">
    <property type="entry name" value="GH-type_carb-bd"/>
</dbReference>
<dbReference type="SUPFAM" id="SSF74650">
    <property type="entry name" value="Galactose mutarotase-like"/>
    <property type="match status" value="1"/>
</dbReference>
<dbReference type="InterPro" id="IPR029411">
    <property type="entry name" value="RG-lyase_III"/>
</dbReference>
<organism evidence="12 13">
    <name type="scientific">Colletotrichum gloeosporioides</name>
    <name type="common">Anthracnose fungus</name>
    <name type="synonym">Glomerella cingulata</name>
    <dbReference type="NCBI Taxonomy" id="474922"/>
    <lineage>
        <taxon>Eukaryota</taxon>
        <taxon>Fungi</taxon>
        <taxon>Dikarya</taxon>
        <taxon>Ascomycota</taxon>
        <taxon>Pezizomycotina</taxon>
        <taxon>Sordariomycetes</taxon>
        <taxon>Hypocreomycetidae</taxon>
        <taxon>Glomerellales</taxon>
        <taxon>Glomerellaceae</taxon>
        <taxon>Colletotrichum</taxon>
        <taxon>Colletotrichum gloeosporioides species complex</taxon>
    </lineage>
</organism>
<dbReference type="InterPro" id="IPR013784">
    <property type="entry name" value="Carb-bd-like_fold"/>
</dbReference>
<evidence type="ECO:0000256" key="3">
    <source>
        <dbReference type="ARBA" id="ARBA00010418"/>
    </source>
</evidence>
<dbReference type="InterPro" id="IPR011013">
    <property type="entry name" value="Gal_mutarotase_sf_dom"/>
</dbReference>
<evidence type="ECO:0000313" key="12">
    <source>
        <dbReference type="EMBL" id="KAF3801847.1"/>
    </source>
</evidence>
<dbReference type="PANTHER" id="PTHR32018">
    <property type="entry name" value="RHAMNOGALACTURONATE LYASE FAMILY PROTEIN"/>
    <property type="match status" value="1"/>
</dbReference>
<evidence type="ECO:0000256" key="9">
    <source>
        <dbReference type="ARBA" id="ARBA00023326"/>
    </source>
</evidence>
<dbReference type="GO" id="GO:0005576">
    <property type="term" value="C:extracellular region"/>
    <property type="evidence" value="ECO:0007669"/>
    <property type="project" value="UniProtKB-SubCell"/>
</dbReference>
<dbReference type="Gene3D" id="2.60.40.1120">
    <property type="entry name" value="Carboxypeptidase-like, regulatory domain"/>
    <property type="match status" value="1"/>
</dbReference>
<evidence type="ECO:0000256" key="8">
    <source>
        <dbReference type="ARBA" id="ARBA00023277"/>
    </source>
</evidence>
<comment type="similarity">
    <text evidence="3">Belongs to the polysaccharide lyase 4 family.</text>
</comment>
<dbReference type="Gene3D" id="2.70.98.10">
    <property type="match status" value="1"/>
</dbReference>
<feature type="non-terminal residue" evidence="12">
    <location>
        <position position="1"/>
    </location>
</feature>
<name>A0A8H4CDL0_COLGL</name>
<gene>
    <name evidence="12" type="ORF">GCG54_00015069</name>
</gene>
<keyword evidence="13" id="KW-1185">Reference proteome</keyword>
<dbReference type="InterPro" id="IPR008979">
    <property type="entry name" value="Galactose-bd-like_sf"/>
</dbReference>
<evidence type="ECO:0000256" key="5">
    <source>
        <dbReference type="ARBA" id="ARBA00022525"/>
    </source>
</evidence>
<dbReference type="InterPro" id="IPR051850">
    <property type="entry name" value="Polysacch_Lyase_4"/>
</dbReference>
<evidence type="ECO:0000259" key="10">
    <source>
        <dbReference type="Pfam" id="PF14683"/>
    </source>
</evidence>
<keyword evidence="7" id="KW-0456">Lyase</keyword>
<evidence type="ECO:0000256" key="1">
    <source>
        <dbReference type="ARBA" id="ARBA00001324"/>
    </source>
</evidence>
<dbReference type="PANTHER" id="PTHR32018:SF1">
    <property type="entry name" value="RHAMNOGALACTURONAN ENDOLYASE"/>
    <property type="match status" value="1"/>
</dbReference>
<feature type="domain" description="Rhamnogalacturonan lyase" evidence="10">
    <location>
        <begin position="421"/>
        <end position="580"/>
    </location>
</feature>
<reference evidence="12" key="1">
    <citation type="journal article" date="2020" name="Phytopathology">
        <title>Genome sequence and comparative analysis of Colletotrichum gloeosporioides isolated from Liriodendron leaves.</title>
        <authorList>
            <person name="Fu F.F."/>
            <person name="Hao Z."/>
            <person name="Wang P."/>
            <person name="Lu Y."/>
            <person name="Xue L.J."/>
            <person name="Wei G."/>
            <person name="Tian Y."/>
            <person name="Baishi H."/>
            <person name="Xu H."/>
            <person name="Shi J."/>
            <person name="Cheng T."/>
            <person name="Wang G."/>
            <person name="Yi Y."/>
            <person name="Chen J."/>
        </authorList>
    </citation>
    <scope>NUCLEOTIDE SEQUENCE</scope>
    <source>
        <strain evidence="12">Lc1</strain>
    </source>
</reference>
<keyword evidence="9" id="KW-0624">Polysaccharide degradation</keyword>
<comment type="subcellular location">
    <subcellularLocation>
        <location evidence="2">Secreted</location>
    </subcellularLocation>
</comment>